<dbReference type="Gene3D" id="2.40.10.120">
    <property type="match status" value="1"/>
</dbReference>
<dbReference type="PANTHER" id="PTHR22939:SF129">
    <property type="entry name" value="SERINE PROTEASE HTRA2, MITOCHONDRIAL"/>
    <property type="match status" value="1"/>
</dbReference>
<dbReference type="GO" id="GO:0006508">
    <property type="term" value="P:proteolysis"/>
    <property type="evidence" value="ECO:0007669"/>
    <property type="project" value="UniProtKB-KW"/>
</dbReference>
<name>A0A7I0HT38_9LEPT</name>
<evidence type="ECO:0000313" key="1">
    <source>
        <dbReference type="EMBL" id="TGL06685.1"/>
    </source>
</evidence>
<sequence>MSKTIYIKFLLLLIFFSYFTFCSKNYNPIQIEPTKEIIEIAKNRTVTLHYHISDYAKGTGLLLDDKGHVLTSRHVILGWEDRVRISQDSKTFFDAKVIIEEPKLDLVILKTELKRKLPKLEFIDRNDLENNEPVFLFGSAWGLANSFLKGYISNTDRSGVDLNLKLVPLIQTIGTSYPGCSGAGVYLYDGKLIGINRATIGSEPGNSIGLVIPSGYVKTFLNLSKIEI</sequence>
<dbReference type="PRINTS" id="PR00834">
    <property type="entry name" value="PROTEASES2C"/>
</dbReference>
<organism evidence="1 2">
    <name type="scientific">Leptospira bouyouniensis</name>
    <dbReference type="NCBI Taxonomy" id="2484911"/>
    <lineage>
        <taxon>Bacteria</taxon>
        <taxon>Pseudomonadati</taxon>
        <taxon>Spirochaetota</taxon>
        <taxon>Spirochaetia</taxon>
        <taxon>Leptospirales</taxon>
        <taxon>Leptospiraceae</taxon>
        <taxon>Leptospira</taxon>
    </lineage>
</organism>
<keyword evidence="1" id="KW-0645">Protease</keyword>
<reference evidence="1 2" key="1">
    <citation type="journal article" date="2019" name="PLoS Negl. Trop. Dis.">
        <title>Revisiting the worldwide diversity of Leptospira species in the environment.</title>
        <authorList>
            <person name="Vincent A.T."/>
            <person name="Schiettekatte O."/>
            <person name="Bourhy P."/>
            <person name="Veyrier F.J."/>
            <person name="Picardeau M."/>
        </authorList>
    </citation>
    <scope>NUCLEOTIDE SEQUENCE [LARGE SCALE GENOMIC DNA]</scope>
    <source>
        <strain evidence="1 2">201800273</strain>
    </source>
</reference>
<proteinExistence type="predicted"/>
<accession>A0A7I0HT38</accession>
<protein>
    <submittedName>
        <fullName evidence="1">Serine protease</fullName>
    </submittedName>
</protein>
<gene>
    <name evidence="1" type="ORF">EHQ43_09795</name>
</gene>
<dbReference type="PANTHER" id="PTHR22939">
    <property type="entry name" value="SERINE PROTEASE FAMILY S1C HTRA-RELATED"/>
    <property type="match status" value="1"/>
</dbReference>
<dbReference type="Pfam" id="PF13365">
    <property type="entry name" value="Trypsin_2"/>
    <property type="match status" value="1"/>
</dbReference>
<dbReference type="AlphaFoldDB" id="A0A7I0HT38"/>
<dbReference type="GO" id="GO:0004252">
    <property type="term" value="F:serine-type endopeptidase activity"/>
    <property type="evidence" value="ECO:0007669"/>
    <property type="project" value="InterPro"/>
</dbReference>
<dbReference type="InterPro" id="IPR009003">
    <property type="entry name" value="Peptidase_S1_PA"/>
</dbReference>
<dbReference type="RefSeq" id="WP_135771062.1">
    <property type="nucleotide sequence ID" value="NZ_RQFT01000008.1"/>
</dbReference>
<evidence type="ECO:0000313" key="2">
    <source>
        <dbReference type="Proteomes" id="UP000297641"/>
    </source>
</evidence>
<dbReference type="InterPro" id="IPR001940">
    <property type="entry name" value="Peptidase_S1C"/>
</dbReference>
<dbReference type="Proteomes" id="UP000297641">
    <property type="component" value="Unassembled WGS sequence"/>
</dbReference>
<comment type="caution">
    <text evidence="1">The sequence shown here is derived from an EMBL/GenBank/DDBJ whole genome shotgun (WGS) entry which is preliminary data.</text>
</comment>
<dbReference type="SUPFAM" id="SSF50494">
    <property type="entry name" value="Trypsin-like serine proteases"/>
    <property type="match status" value="1"/>
</dbReference>
<dbReference type="EMBL" id="RQFT01000008">
    <property type="protein sequence ID" value="TGL06685.1"/>
    <property type="molecule type" value="Genomic_DNA"/>
</dbReference>
<keyword evidence="1" id="KW-0378">Hydrolase</keyword>